<reference evidence="3 4" key="1">
    <citation type="journal article" date="2016" name="Nat. Commun.">
        <title>Thousands of microbial genomes shed light on interconnected biogeochemical processes in an aquifer system.</title>
        <authorList>
            <person name="Anantharaman K."/>
            <person name="Brown C.T."/>
            <person name="Hug L.A."/>
            <person name="Sharon I."/>
            <person name="Castelle C.J."/>
            <person name="Probst A.J."/>
            <person name="Thomas B.C."/>
            <person name="Singh A."/>
            <person name="Wilkins M.J."/>
            <person name="Karaoz U."/>
            <person name="Brodie E.L."/>
            <person name="Williams K.H."/>
            <person name="Hubbard S.S."/>
            <person name="Banfield J.F."/>
        </authorList>
    </citation>
    <scope>NUCLEOTIDE SEQUENCE [LARGE SCALE GENOMIC DNA]</scope>
</reference>
<dbReference type="InterPro" id="IPR010708">
    <property type="entry name" value="5'(3')-deoxyribonucleotidase"/>
</dbReference>
<dbReference type="AlphaFoldDB" id="A0A1F5YSA1"/>
<feature type="active site" description="Nucleophile" evidence="2">
    <location>
        <position position="8"/>
    </location>
</feature>
<protein>
    <recommendedName>
        <fullName evidence="5">Nucleotidase</fullName>
    </recommendedName>
</protein>
<gene>
    <name evidence="3" type="ORF">A2W14_04305</name>
</gene>
<dbReference type="InterPro" id="IPR036412">
    <property type="entry name" value="HAD-like_sf"/>
</dbReference>
<dbReference type="PANTHER" id="PTHR35134">
    <property type="entry name" value="NUCLEOTIDASE YQFW-RELATED"/>
    <property type="match status" value="1"/>
</dbReference>
<dbReference type="Pfam" id="PF06941">
    <property type="entry name" value="NT5C"/>
    <property type="match status" value="1"/>
</dbReference>
<evidence type="ECO:0000256" key="1">
    <source>
        <dbReference type="ARBA" id="ARBA00009589"/>
    </source>
</evidence>
<comment type="similarity">
    <text evidence="1">Belongs to the 5'(3')-deoxyribonucleotidase family.</text>
</comment>
<organism evidence="3 4">
    <name type="scientific">Candidatus Gottesmanbacteria bacterium RBG_16_37_8</name>
    <dbReference type="NCBI Taxonomy" id="1798371"/>
    <lineage>
        <taxon>Bacteria</taxon>
        <taxon>Candidatus Gottesmaniibacteriota</taxon>
    </lineage>
</organism>
<feature type="active site" description="Proton donor" evidence="2">
    <location>
        <position position="10"/>
    </location>
</feature>
<evidence type="ECO:0008006" key="5">
    <source>
        <dbReference type="Google" id="ProtNLM"/>
    </source>
</evidence>
<dbReference type="PANTHER" id="PTHR35134:SF2">
    <property type="entry name" value="NUCLEOTIDASE YQFW-RELATED"/>
    <property type="match status" value="1"/>
</dbReference>
<dbReference type="Proteomes" id="UP000176665">
    <property type="component" value="Unassembled WGS sequence"/>
</dbReference>
<dbReference type="STRING" id="1798371.A2W14_04305"/>
<evidence type="ECO:0000313" key="3">
    <source>
        <dbReference type="EMBL" id="OGG02974.1"/>
    </source>
</evidence>
<dbReference type="SUPFAM" id="SSF56784">
    <property type="entry name" value="HAD-like"/>
    <property type="match status" value="1"/>
</dbReference>
<dbReference type="GO" id="GO:0008253">
    <property type="term" value="F:5'-nucleotidase activity"/>
    <property type="evidence" value="ECO:0007669"/>
    <property type="project" value="InterPro"/>
</dbReference>
<proteinExistence type="inferred from homology"/>
<dbReference type="InterPro" id="IPR023214">
    <property type="entry name" value="HAD_sf"/>
</dbReference>
<evidence type="ECO:0000313" key="4">
    <source>
        <dbReference type="Proteomes" id="UP000176665"/>
    </source>
</evidence>
<dbReference type="GO" id="GO:0009264">
    <property type="term" value="P:deoxyribonucleotide catabolic process"/>
    <property type="evidence" value="ECO:0007669"/>
    <property type="project" value="InterPro"/>
</dbReference>
<dbReference type="Gene3D" id="3.40.50.1000">
    <property type="entry name" value="HAD superfamily/HAD-like"/>
    <property type="match status" value="1"/>
</dbReference>
<evidence type="ECO:0000256" key="2">
    <source>
        <dbReference type="PIRSR" id="PIRSR610708-1"/>
    </source>
</evidence>
<dbReference type="InterPro" id="IPR052419">
    <property type="entry name" value="5_3-deoxyribonucleotidase-like"/>
</dbReference>
<dbReference type="EMBL" id="MFJA01000044">
    <property type="protein sequence ID" value="OGG02974.1"/>
    <property type="molecule type" value="Genomic_DNA"/>
</dbReference>
<name>A0A1F5YSA1_9BACT</name>
<comment type="caution">
    <text evidence="3">The sequence shown here is derived from an EMBL/GenBank/DDBJ whole genome shotgun (WGS) entry which is preliminary data.</text>
</comment>
<sequence length="207" mass="24289">MKVKIGIDIDNVLAESYPAYLSKFNSQFGVEIQMEEIREFYFLDKYIKDNKKGKVREMVNFIDGLMLDVEFQTGILPIPDSIEIIKKWSNQGIQIHYITARPVSIRKMTEVWLKKHGYWVNEAKLDLYNFNKHSNDTDFKKEVADKNNINIFIEDALEIAMGMDIPVFLLDRPWNRGKLKKNIIRVYSWKEIEEKLPRVLNGVGGKN</sequence>
<accession>A0A1F5YSA1</accession>